<dbReference type="Gene3D" id="3.30.70.270">
    <property type="match status" value="1"/>
</dbReference>
<sequence length="354" mass="37571">MTRPPPAPSARPTGPPAEVTRVKLRGYLLALLFATPGLTLLLLHLIRSGATALAVTHGAVMLSGAVLTALVWQDARRLPHAERIFAGLLLLSGVNFLSGYALNPGAPLDAELLGSVLLFIVTGLLLVLPPAWSLGLAVLLLGAYRLEVNLLSGEAPGTRQLTQWVNLGMFALLAVGVVMRQTLGQVVERAHLLAYLATHDPLTGLLNRRGFEDQAHAGQNLLVLDADDFKLVNDTHGHVVGDDVLRQLARTVQEHLPPGSLLARWGGEEFVLVSPGDLRGAAALGETLRATVATTPLAGQQVTLSLGGTHWAAGEPFRDAFARADRALYRAKRSGKNRVHLHAAEDSTPVPAGH</sequence>
<accession>A0A6I4YCC5</accession>
<dbReference type="GO" id="GO:0052621">
    <property type="term" value="F:diguanylate cyclase activity"/>
    <property type="evidence" value="ECO:0007669"/>
    <property type="project" value="TreeGrafter"/>
</dbReference>
<evidence type="ECO:0000256" key="1">
    <source>
        <dbReference type="SAM" id="Phobius"/>
    </source>
</evidence>
<feature type="transmembrane region" description="Helical" evidence="1">
    <location>
        <begin position="114"/>
        <end position="143"/>
    </location>
</feature>
<dbReference type="PROSITE" id="PS50887">
    <property type="entry name" value="GGDEF"/>
    <property type="match status" value="1"/>
</dbReference>
<organism evidence="3 4">
    <name type="scientific">Deinococcus xianganensis</name>
    <dbReference type="NCBI Taxonomy" id="1507289"/>
    <lineage>
        <taxon>Bacteria</taxon>
        <taxon>Thermotogati</taxon>
        <taxon>Deinococcota</taxon>
        <taxon>Deinococci</taxon>
        <taxon>Deinococcales</taxon>
        <taxon>Deinococcaceae</taxon>
        <taxon>Deinococcus</taxon>
    </lineage>
</organism>
<dbReference type="CDD" id="cd01949">
    <property type="entry name" value="GGDEF"/>
    <property type="match status" value="1"/>
</dbReference>
<name>A0A6I4YCC5_9DEIO</name>
<feature type="transmembrane region" description="Helical" evidence="1">
    <location>
        <begin position="52"/>
        <end position="72"/>
    </location>
</feature>
<feature type="transmembrane region" description="Helical" evidence="1">
    <location>
        <begin position="164"/>
        <end position="183"/>
    </location>
</feature>
<dbReference type="PANTHER" id="PTHR45138:SF9">
    <property type="entry name" value="DIGUANYLATE CYCLASE DGCM-RELATED"/>
    <property type="match status" value="1"/>
</dbReference>
<feature type="domain" description="GGDEF" evidence="2">
    <location>
        <begin position="217"/>
        <end position="344"/>
    </location>
</feature>
<dbReference type="AlphaFoldDB" id="A0A6I4YCC5"/>
<feature type="transmembrane region" description="Helical" evidence="1">
    <location>
        <begin position="27"/>
        <end position="46"/>
    </location>
</feature>
<gene>
    <name evidence="3" type="ORF">GLX28_03425</name>
</gene>
<dbReference type="Pfam" id="PF00990">
    <property type="entry name" value="GGDEF"/>
    <property type="match status" value="1"/>
</dbReference>
<feature type="transmembrane region" description="Helical" evidence="1">
    <location>
        <begin position="84"/>
        <end position="102"/>
    </location>
</feature>
<dbReference type="Proteomes" id="UP000430519">
    <property type="component" value="Unassembled WGS sequence"/>
</dbReference>
<keyword evidence="4" id="KW-1185">Reference proteome</keyword>
<dbReference type="SMART" id="SM00267">
    <property type="entry name" value="GGDEF"/>
    <property type="match status" value="1"/>
</dbReference>
<dbReference type="EMBL" id="WVHK01000007">
    <property type="protein sequence ID" value="MXV18688.1"/>
    <property type="molecule type" value="Genomic_DNA"/>
</dbReference>
<dbReference type="PANTHER" id="PTHR45138">
    <property type="entry name" value="REGULATORY COMPONENTS OF SENSORY TRANSDUCTION SYSTEM"/>
    <property type="match status" value="1"/>
</dbReference>
<dbReference type="InterPro" id="IPR043128">
    <property type="entry name" value="Rev_trsase/Diguanyl_cyclase"/>
</dbReference>
<keyword evidence="1" id="KW-1133">Transmembrane helix</keyword>
<dbReference type="InterPro" id="IPR000160">
    <property type="entry name" value="GGDEF_dom"/>
</dbReference>
<dbReference type="RefSeq" id="WP_160976762.1">
    <property type="nucleotide sequence ID" value="NZ_WVHK01000007.1"/>
</dbReference>
<dbReference type="NCBIfam" id="TIGR00254">
    <property type="entry name" value="GGDEF"/>
    <property type="match status" value="1"/>
</dbReference>
<keyword evidence="1" id="KW-0812">Transmembrane</keyword>
<evidence type="ECO:0000259" key="2">
    <source>
        <dbReference type="PROSITE" id="PS50887"/>
    </source>
</evidence>
<protein>
    <submittedName>
        <fullName evidence="3">Diguanylate cyclase</fullName>
    </submittedName>
</protein>
<keyword evidence="1" id="KW-0472">Membrane</keyword>
<reference evidence="3 4" key="1">
    <citation type="submission" date="2019-11" db="EMBL/GenBank/DDBJ databases">
        <title>Genome sequence of Deinococcus xianganensis Y35, AI-2 producing algicidal bacterium, isolated from lake water.</title>
        <authorList>
            <person name="Li Y."/>
        </authorList>
    </citation>
    <scope>NUCLEOTIDE SEQUENCE [LARGE SCALE GENOMIC DNA]</scope>
    <source>
        <strain evidence="3 4">Y35</strain>
    </source>
</reference>
<dbReference type="SUPFAM" id="SSF55073">
    <property type="entry name" value="Nucleotide cyclase"/>
    <property type="match status" value="1"/>
</dbReference>
<proteinExistence type="predicted"/>
<evidence type="ECO:0000313" key="4">
    <source>
        <dbReference type="Proteomes" id="UP000430519"/>
    </source>
</evidence>
<evidence type="ECO:0000313" key="3">
    <source>
        <dbReference type="EMBL" id="MXV18688.1"/>
    </source>
</evidence>
<dbReference type="InterPro" id="IPR029787">
    <property type="entry name" value="Nucleotide_cyclase"/>
</dbReference>
<dbReference type="InterPro" id="IPR050469">
    <property type="entry name" value="Diguanylate_Cyclase"/>
</dbReference>
<comment type="caution">
    <text evidence="3">The sequence shown here is derived from an EMBL/GenBank/DDBJ whole genome shotgun (WGS) entry which is preliminary data.</text>
</comment>